<evidence type="ECO:0000313" key="2">
    <source>
        <dbReference type="Proteomes" id="UP000228934"/>
    </source>
</evidence>
<proteinExistence type="predicted"/>
<evidence type="ECO:0000313" key="1">
    <source>
        <dbReference type="EMBL" id="PIO05130.1"/>
    </source>
</evidence>
<dbReference type="EMBL" id="KV922544">
    <property type="protein sequence ID" value="PIO05130.1"/>
    <property type="molecule type" value="Genomic_DNA"/>
</dbReference>
<accession>A0A2G9PPD9</accession>
<gene>
    <name evidence="1" type="ORF">AB205_0159480</name>
</gene>
<protein>
    <submittedName>
        <fullName evidence="1">Uncharacterized protein</fullName>
    </submittedName>
</protein>
<reference evidence="2" key="1">
    <citation type="journal article" date="2017" name="Nat. Commun.">
        <title>The North American bullfrog draft genome provides insight into hormonal regulation of long noncoding RNA.</title>
        <authorList>
            <person name="Hammond S.A."/>
            <person name="Warren R.L."/>
            <person name="Vandervalk B.P."/>
            <person name="Kucuk E."/>
            <person name="Khan H."/>
            <person name="Gibb E.A."/>
            <person name="Pandoh P."/>
            <person name="Kirk H."/>
            <person name="Zhao Y."/>
            <person name="Jones M."/>
            <person name="Mungall A.J."/>
            <person name="Coope R."/>
            <person name="Pleasance S."/>
            <person name="Moore R.A."/>
            <person name="Holt R.A."/>
            <person name="Round J.M."/>
            <person name="Ohora S."/>
            <person name="Walle B.V."/>
            <person name="Veldhoen N."/>
            <person name="Helbing C.C."/>
            <person name="Birol I."/>
        </authorList>
    </citation>
    <scope>NUCLEOTIDE SEQUENCE [LARGE SCALE GENOMIC DNA]</scope>
</reference>
<organism evidence="1 2">
    <name type="scientific">Aquarana catesbeiana</name>
    <name type="common">American bullfrog</name>
    <name type="synonym">Rana catesbeiana</name>
    <dbReference type="NCBI Taxonomy" id="8400"/>
    <lineage>
        <taxon>Eukaryota</taxon>
        <taxon>Metazoa</taxon>
        <taxon>Chordata</taxon>
        <taxon>Craniata</taxon>
        <taxon>Vertebrata</taxon>
        <taxon>Euteleostomi</taxon>
        <taxon>Amphibia</taxon>
        <taxon>Batrachia</taxon>
        <taxon>Anura</taxon>
        <taxon>Neobatrachia</taxon>
        <taxon>Ranoidea</taxon>
        <taxon>Ranidae</taxon>
        <taxon>Aquarana</taxon>
    </lineage>
</organism>
<keyword evidence="2" id="KW-1185">Reference proteome</keyword>
<dbReference type="Proteomes" id="UP000228934">
    <property type="component" value="Unassembled WGS sequence"/>
</dbReference>
<name>A0A2G9PPD9_AQUCT</name>
<dbReference type="AlphaFoldDB" id="A0A2G9PPD9"/>
<sequence>MRETPPAPAVLSSVFPAPCLSTQWGEHMAETQQVHADSSSNDISRSHECPALRPQICPM</sequence>